<reference evidence="1 2" key="1">
    <citation type="journal article" date="2015" name="Int. J. Syst. Evol. Microbiol.">
        <title>Nitrosospira lacus sp. nov., a psychrotolerant, ammonia-oxidizing bacterium from sandy lake sediment.</title>
        <authorList>
            <person name="Urakawa H."/>
            <person name="Garcia J.C."/>
            <person name="Nielsen J.L."/>
            <person name="Le V.Q."/>
            <person name="Kozlowski J.A."/>
            <person name="Stein L.Y."/>
            <person name="Lim C.K."/>
            <person name="Pommerening-Roser A."/>
            <person name="Martens-Habbena W."/>
            <person name="Stahl D.A."/>
            <person name="Klotz M.G."/>
        </authorList>
    </citation>
    <scope>NUCLEOTIDE SEQUENCE [LARGE SCALE GENOMIC DNA]</scope>
    <source>
        <strain evidence="1 2">APG3</strain>
    </source>
</reference>
<name>A0A1W6SSE6_9PROT</name>
<sequence length="106" mass="12268">MNADSFTWPGRLRDNSAHDLIIAYLTIDIQKNVQWAEELLQKTREVKSGQISSWERIGNAYWLRLFPDHVEIEEDYAEEPGEAIKISISDFEAAAAAWQEFVRQQA</sequence>
<dbReference type="Proteomes" id="UP000012179">
    <property type="component" value="Chromosome"/>
</dbReference>
<protein>
    <submittedName>
        <fullName evidence="1">Uncharacterized protein</fullName>
    </submittedName>
</protein>
<dbReference type="KEGG" id="nlc:EBAPG3_013730"/>
<dbReference type="eggNOG" id="ENOG5031612">
    <property type="taxonomic scope" value="Bacteria"/>
</dbReference>
<evidence type="ECO:0000313" key="2">
    <source>
        <dbReference type="Proteomes" id="UP000012179"/>
    </source>
</evidence>
<gene>
    <name evidence="1" type="ORF">EBAPG3_013730</name>
</gene>
<dbReference type="EMBL" id="CP021106">
    <property type="protein sequence ID" value="ARO88740.1"/>
    <property type="molecule type" value="Genomic_DNA"/>
</dbReference>
<keyword evidence="2" id="KW-1185">Reference proteome</keyword>
<proteinExistence type="predicted"/>
<dbReference type="AlphaFoldDB" id="A0A1W6SSE6"/>
<dbReference type="OrthoDB" id="8547064at2"/>
<accession>A0A1W6SSE6</accession>
<evidence type="ECO:0000313" key="1">
    <source>
        <dbReference type="EMBL" id="ARO88740.1"/>
    </source>
</evidence>
<dbReference type="RefSeq" id="WP_004179679.1">
    <property type="nucleotide sequence ID" value="NZ_CP021106.3"/>
</dbReference>
<organism evidence="1 2">
    <name type="scientific">Nitrosospira lacus</name>
    <dbReference type="NCBI Taxonomy" id="1288494"/>
    <lineage>
        <taxon>Bacteria</taxon>
        <taxon>Pseudomonadati</taxon>
        <taxon>Pseudomonadota</taxon>
        <taxon>Betaproteobacteria</taxon>
        <taxon>Nitrosomonadales</taxon>
        <taxon>Nitrosomonadaceae</taxon>
        <taxon>Nitrosospira</taxon>
    </lineage>
</organism>